<evidence type="ECO:0000256" key="7">
    <source>
        <dbReference type="ARBA" id="ARBA00023242"/>
    </source>
</evidence>
<evidence type="ECO:0000256" key="2">
    <source>
        <dbReference type="ARBA" id="ARBA00022723"/>
    </source>
</evidence>
<protein>
    <recommendedName>
        <fullName evidence="8">Zn(2)-C6 fungal-type domain-containing protein</fullName>
    </recommendedName>
</protein>
<dbReference type="PROSITE" id="PS50048">
    <property type="entry name" value="ZN2_CY6_FUNGAL_2"/>
    <property type="match status" value="1"/>
</dbReference>
<dbReference type="Gene3D" id="4.10.240.10">
    <property type="entry name" value="Zn(2)-C6 fungal-type DNA-binding domain"/>
    <property type="match status" value="1"/>
</dbReference>
<keyword evidence="2" id="KW-0479">Metal-binding</keyword>
<dbReference type="InterPro" id="IPR001138">
    <property type="entry name" value="Zn2Cys6_DnaBD"/>
</dbReference>
<evidence type="ECO:0000313" key="9">
    <source>
        <dbReference type="EMBL" id="KAJ8995504.1"/>
    </source>
</evidence>
<dbReference type="GO" id="GO:0045944">
    <property type="term" value="P:positive regulation of transcription by RNA polymerase II"/>
    <property type="evidence" value="ECO:0007669"/>
    <property type="project" value="TreeGrafter"/>
</dbReference>
<evidence type="ECO:0000256" key="6">
    <source>
        <dbReference type="ARBA" id="ARBA00023163"/>
    </source>
</evidence>
<dbReference type="Pfam" id="PF00172">
    <property type="entry name" value="Zn_clus"/>
    <property type="match status" value="1"/>
</dbReference>
<organism evidence="9 10">
    <name type="scientific">Exophiala dermatitidis</name>
    <name type="common">Black yeast-like fungus</name>
    <name type="synonym">Wangiella dermatitidis</name>
    <dbReference type="NCBI Taxonomy" id="5970"/>
    <lineage>
        <taxon>Eukaryota</taxon>
        <taxon>Fungi</taxon>
        <taxon>Dikarya</taxon>
        <taxon>Ascomycota</taxon>
        <taxon>Pezizomycotina</taxon>
        <taxon>Eurotiomycetes</taxon>
        <taxon>Chaetothyriomycetidae</taxon>
        <taxon>Chaetothyriales</taxon>
        <taxon>Herpotrichiellaceae</taxon>
        <taxon>Exophiala</taxon>
    </lineage>
</organism>
<dbReference type="GO" id="GO:0005634">
    <property type="term" value="C:nucleus"/>
    <property type="evidence" value="ECO:0007669"/>
    <property type="project" value="UniProtKB-SubCell"/>
</dbReference>
<comment type="caution">
    <text evidence="9">The sequence shown here is derived from an EMBL/GenBank/DDBJ whole genome shotgun (WGS) entry which is preliminary data.</text>
</comment>
<evidence type="ECO:0000256" key="4">
    <source>
        <dbReference type="ARBA" id="ARBA00023015"/>
    </source>
</evidence>
<keyword evidence="6" id="KW-0804">Transcription</keyword>
<evidence type="ECO:0000256" key="5">
    <source>
        <dbReference type="ARBA" id="ARBA00023125"/>
    </source>
</evidence>
<dbReference type="InterPro" id="IPR036864">
    <property type="entry name" value="Zn2-C6_fun-type_DNA-bd_sf"/>
</dbReference>
<dbReference type="PANTHER" id="PTHR47782">
    <property type="entry name" value="ZN(II)2CYS6 TRANSCRIPTION FACTOR (EUROFUNG)-RELATED"/>
    <property type="match status" value="1"/>
</dbReference>
<dbReference type="AlphaFoldDB" id="A0AAN6IY33"/>
<dbReference type="Proteomes" id="UP001161757">
    <property type="component" value="Unassembled WGS sequence"/>
</dbReference>
<dbReference type="InterPro" id="IPR052202">
    <property type="entry name" value="Yeast_MetPath_Reg"/>
</dbReference>
<dbReference type="SMART" id="SM00066">
    <property type="entry name" value="GAL4"/>
    <property type="match status" value="1"/>
</dbReference>
<evidence type="ECO:0000313" key="10">
    <source>
        <dbReference type="Proteomes" id="UP001161757"/>
    </source>
</evidence>
<sequence>MLATIAQADEVGPADNPRAADEPNVVDLDAVLQLLPACRRCRRSKRRCDTRLPACLNCSRVGAECIFFDHVSKELLPRTYISSLVDHVKALEAANARIFSSSSGSTSGAVPEHHFVPVRGAYRYLGQGAPLATQVGRIATKSSDIRTKTVCPALPNLRQGPVGHEMHRYLVNRYCETVHGLYPIIDGVLPYLEEPPDSLSALAPSESFVLHMVYSIACHCLPGNDCQLLLLSDVFYRQALVHVERITAELNLEALQAVSLLALRSTFDAQNGNLGQQIAFAHRLEVELSAREVEDTTTPALRRLRTSIFSLGNQVATVLDRPSGLMEPEEAAYFDTSVASQLLCTMYVAQSRFRSGTALDHLGMEGLTSNVDTTHSPLLVAALHETRFLIQPDVESASQLLETYASDDMVLNVFTSHWAYKAATFFFKDSSSETGLQHGVLAHRVLERCAQKWPNARALQDALSAPPPG</sequence>
<reference evidence="9" key="1">
    <citation type="submission" date="2023-01" db="EMBL/GenBank/DDBJ databases">
        <title>Exophiala dermititidis isolated from Cystic Fibrosis Patient.</title>
        <authorList>
            <person name="Kurbessoian T."/>
            <person name="Crocker A."/>
            <person name="Murante D."/>
            <person name="Hogan D.A."/>
            <person name="Stajich J.E."/>
        </authorList>
    </citation>
    <scope>NUCLEOTIDE SEQUENCE</scope>
    <source>
        <strain evidence="9">Ex8</strain>
    </source>
</reference>
<name>A0AAN6IY33_EXODE</name>
<dbReference type="GO" id="GO:0000981">
    <property type="term" value="F:DNA-binding transcription factor activity, RNA polymerase II-specific"/>
    <property type="evidence" value="ECO:0007669"/>
    <property type="project" value="InterPro"/>
</dbReference>
<dbReference type="GO" id="GO:0008270">
    <property type="term" value="F:zinc ion binding"/>
    <property type="evidence" value="ECO:0007669"/>
    <property type="project" value="InterPro"/>
</dbReference>
<keyword evidence="3" id="KW-0862">Zinc</keyword>
<comment type="subcellular location">
    <subcellularLocation>
        <location evidence="1">Nucleus</location>
    </subcellularLocation>
</comment>
<keyword evidence="7" id="KW-0539">Nucleus</keyword>
<dbReference type="EMBL" id="JAJGCB010000001">
    <property type="protein sequence ID" value="KAJ8995504.1"/>
    <property type="molecule type" value="Genomic_DNA"/>
</dbReference>
<dbReference type="SUPFAM" id="SSF57701">
    <property type="entry name" value="Zn2/Cys6 DNA-binding domain"/>
    <property type="match status" value="1"/>
</dbReference>
<evidence type="ECO:0000256" key="3">
    <source>
        <dbReference type="ARBA" id="ARBA00022833"/>
    </source>
</evidence>
<dbReference type="GO" id="GO:0043565">
    <property type="term" value="F:sequence-specific DNA binding"/>
    <property type="evidence" value="ECO:0007669"/>
    <property type="project" value="TreeGrafter"/>
</dbReference>
<dbReference type="PROSITE" id="PS00463">
    <property type="entry name" value="ZN2_CY6_FUNGAL_1"/>
    <property type="match status" value="1"/>
</dbReference>
<gene>
    <name evidence="9" type="ORF">HRR80_000272</name>
</gene>
<dbReference type="CDD" id="cd12148">
    <property type="entry name" value="fungal_TF_MHR"/>
    <property type="match status" value="1"/>
</dbReference>
<proteinExistence type="predicted"/>
<feature type="domain" description="Zn(2)-C6 fungal-type" evidence="8">
    <location>
        <begin position="37"/>
        <end position="67"/>
    </location>
</feature>
<keyword evidence="4" id="KW-0805">Transcription regulation</keyword>
<dbReference type="PANTHER" id="PTHR47782:SF12">
    <property type="entry name" value="ZN(II)2CYS6 TRANSCRIPTION FACTOR (EUROFUNG)"/>
    <property type="match status" value="1"/>
</dbReference>
<keyword evidence="5" id="KW-0238">DNA-binding</keyword>
<accession>A0AAN6IY33</accession>
<evidence type="ECO:0000256" key="1">
    <source>
        <dbReference type="ARBA" id="ARBA00004123"/>
    </source>
</evidence>
<evidence type="ECO:0000259" key="8">
    <source>
        <dbReference type="PROSITE" id="PS50048"/>
    </source>
</evidence>